<dbReference type="OrthoDB" id="425681at2759"/>
<dbReference type="Proteomes" id="UP000299102">
    <property type="component" value="Unassembled WGS sequence"/>
</dbReference>
<organism evidence="1 2">
    <name type="scientific">Eumeta variegata</name>
    <name type="common">Bagworm moth</name>
    <name type="synonym">Eumeta japonica</name>
    <dbReference type="NCBI Taxonomy" id="151549"/>
    <lineage>
        <taxon>Eukaryota</taxon>
        <taxon>Metazoa</taxon>
        <taxon>Ecdysozoa</taxon>
        <taxon>Arthropoda</taxon>
        <taxon>Hexapoda</taxon>
        <taxon>Insecta</taxon>
        <taxon>Pterygota</taxon>
        <taxon>Neoptera</taxon>
        <taxon>Endopterygota</taxon>
        <taxon>Lepidoptera</taxon>
        <taxon>Glossata</taxon>
        <taxon>Ditrysia</taxon>
        <taxon>Tineoidea</taxon>
        <taxon>Psychidae</taxon>
        <taxon>Oiketicinae</taxon>
        <taxon>Eumeta</taxon>
    </lineage>
</organism>
<comment type="caution">
    <text evidence="1">The sequence shown here is derived from an EMBL/GenBank/DDBJ whole genome shotgun (WGS) entry which is preliminary data.</text>
</comment>
<dbReference type="EMBL" id="BGZK01000587">
    <property type="protein sequence ID" value="GBP51710.1"/>
    <property type="molecule type" value="Genomic_DNA"/>
</dbReference>
<protein>
    <submittedName>
        <fullName evidence="1">Uncharacterized protein</fullName>
    </submittedName>
</protein>
<reference evidence="1 2" key="1">
    <citation type="journal article" date="2019" name="Commun. Biol.">
        <title>The bagworm genome reveals a unique fibroin gene that provides high tensile strength.</title>
        <authorList>
            <person name="Kono N."/>
            <person name="Nakamura H."/>
            <person name="Ohtoshi R."/>
            <person name="Tomita M."/>
            <person name="Numata K."/>
            <person name="Arakawa K."/>
        </authorList>
    </citation>
    <scope>NUCLEOTIDE SEQUENCE [LARGE SCALE GENOMIC DNA]</scope>
</reference>
<accession>A0A4C1WLL3</accession>
<sequence length="116" mass="13174">MLGMKNFDSPSTFKIGLSLKKKKAMLRHDAHRTGIGDGRRHAFTSRSMCGMSPKDKCRNTDVRELCSLKEDVVVNRVERGRVDIQYRTGCELPDVLCWINQHCYFAVTMPALTALL</sequence>
<dbReference type="AlphaFoldDB" id="A0A4C1WLL3"/>
<proteinExistence type="predicted"/>
<evidence type="ECO:0000313" key="2">
    <source>
        <dbReference type="Proteomes" id="UP000299102"/>
    </source>
</evidence>
<name>A0A4C1WLL3_EUMVA</name>
<gene>
    <name evidence="1" type="ORF">EVAR_96261_1</name>
</gene>
<evidence type="ECO:0000313" key="1">
    <source>
        <dbReference type="EMBL" id="GBP51710.1"/>
    </source>
</evidence>
<keyword evidence="2" id="KW-1185">Reference proteome</keyword>